<dbReference type="InterPro" id="IPR011722">
    <property type="entry name" value="Hemimethylated_DNA-bd_dom"/>
</dbReference>
<sequence>MLRPGLQLVILFLAVPTQYLISKWMTPQQEYERQYLTSRFLRDSINLFKKLTNVSEWNSVISQLHYKLFYLENGECPAKEVMLYNEPNGYFAESPEPRTDRANVKYRIGQVIIHKNSGFKGVISGWDYKTKAPDLWIQANNLDKFLLNQPSYAILVDTKSRVNFKIAYVVEDQLEVVLNHEVDHPDIIDYFELFDGSQYLARPWLKELYPLD</sequence>
<accession>A0ABM4BJ54</accession>
<dbReference type="Proteomes" id="UP001652625">
    <property type="component" value="Chromosome 03"/>
</dbReference>
<dbReference type="PANTHER" id="PTHR48439:SF1">
    <property type="entry name" value="HEMIMETHYLATED DNA-BINDING DOMAIN-CONTAINING PROTEIN"/>
    <property type="match status" value="1"/>
</dbReference>
<dbReference type="GeneID" id="100198489"/>
<dbReference type="InterPro" id="IPR036623">
    <property type="entry name" value="Hemimethylated_DNA-bd_sf"/>
</dbReference>
<dbReference type="RefSeq" id="XP_065649071.1">
    <property type="nucleotide sequence ID" value="XM_065792999.1"/>
</dbReference>
<keyword evidence="3" id="KW-1185">Reference proteome</keyword>
<evidence type="ECO:0000313" key="4">
    <source>
        <dbReference type="RefSeq" id="XP_065649071.1"/>
    </source>
</evidence>
<name>A0ABM4BJ54_HYDVU</name>
<evidence type="ECO:0000256" key="1">
    <source>
        <dbReference type="SAM" id="SignalP"/>
    </source>
</evidence>
<dbReference type="Pfam" id="PF08755">
    <property type="entry name" value="YccV-like"/>
    <property type="match status" value="1"/>
</dbReference>
<gene>
    <name evidence="4" type="primary">LOC100198489</name>
</gene>
<feature type="signal peptide" evidence="1">
    <location>
        <begin position="1"/>
        <end position="22"/>
    </location>
</feature>
<organism evidence="3 4">
    <name type="scientific">Hydra vulgaris</name>
    <name type="common">Hydra</name>
    <name type="synonym">Hydra attenuata</name>
    <dbReference type="NCBI Taxonomy" id="6087"/>
    <lineage>
        <taxon>Eukaryota</taxon>
        <taxon>Metazoa</taxon>
        <taxon>Cnidaria</taxon>
        <taxon>Hydrozoa</taxon>
        <taxon>Hydroidolina</taxon>
        <taxon>Anthoathecata</taxon>
        <taxon>Aplanulata</taxon>
        <taxon>Hydridae</taxon>
        <taxon>Hydra</taxon>
    </lineage>
</organism>
<reference evidence="4" key="1">
    <citation type="submission" date="2025-08" db="UniProtKB">
        <authorList>
            <consortium name="RefSeq"/>
        </authorList>
    </citation>
    <scope>IDENTIFICATION</scope>
</reference>
<evidence type="ECO:0000313" key="3">
    <source>
        <dbReference type="Proteomes" id="UP001652625"/>
    </source>
</evidence>
<proteinExistence type="predicted"/>
<dbReference type="SUPFAM" id="SSF141255">
    <property type="entry name" value="YccV-like"/>
    <property type="match status" value="1"/>
</dbReference>
<dbReference type="Gene3D" id="2.30.30.390">
    <property type="entry name" value="Hemimethylated DNA-binding domain"/>
    <property type="match status" value="1"/>
</dbReference>
<keyword evidence="1" id="KW-0732">Signal</keyword>
<feature type="chain" id="PRO_5047515180" evidence="1">
    <location>
        <begin position="23"/>
        <end position="212"/>
    </location>
</feature>
<dbReference type="InterPro" id="IPR053189">
    <property type="entry name" value="Clp_protease_adapter_ClpF"/>
</dbReference>
<dbReference type="NCBIfam" id="TIGR02097">
    <property type="entry name" value="yccV"/>
    <property type="match status" value="1"/>
</dbReference>
<dbReference type="PANTHER" id="PTHR48439">
    <property type="entry name" value="HEMIMETHYLATED DNA-BINDING DOMAIN-CONTAINING PROTEIN"/>
    <property type="match status" value="1"/>
</dbReference>
<dbReference type="SMART" id="SM00992">
    <property type="entry name" value="YccV-like"/>
    <property type="match status" value="1"/>
</dbReference>
<protein>
    <submittedName>
        <fullName evidence="4">Uncharacterized protein LOC100198489 isoform X2</fullName>
    </submittedName>
</protein>
<feature type="domain" description="Hemimethylated DNA-binding" evidence="2">
    <location>
        <begin position="103"/>
        <end position="202"/>
    </location>
</feature>
<evidence type="ECO:0000259" key="2">
    <source>
        <dbReference type="SMART" id="SM00992"/>
    </source>
</evidence>